<dbReference type="KEGG" id="bfc:BacF7301_23580"/>
<sequence>MQERHKNRNIYFKELSITSRNYFIPYIQNWHTIEAEMNVLEIGCGDGGNLLPFSEIGCNTIGVDMAKSRIKDAKNFFNELHAKGEFIASDIFKLKELESNFDIIICHDVFEHITKKELFLSNLSKYLKPQGIVFMSFPAWQMPFGGHQQICRNRIFSYLPFIHLFPAFIYRLLLKAFRVDTDCIKELLSIKKTRVSIELFERLIKKTDLIILNRQLWFINPHYKTKFGLSPHKLNNTISRIPYLRNYASTSCFYILKEKE</sequence>
<evidence type="ECO:0000313" key="3">
    <source>
        <dbReference type="EMBL" id="QIU96955.1"/>
    </source>
</evidence>
<keyword evidence="1" id="KW-0472">Membrane</keyword>
<name>A0A6H0KUH4_9BACE</name>
<keyword evidence="4" id="KW-1185">Reference proteome</keyword>
<dbReference type="RefSeq" id="WP_167966658.1">
    <property type="nucleotide sequence ID" value="NZ_CP050831.1"/>
</dbReference>
<dbReference type="Proteomes" id="UP000501780">
    <property type="component" value="Chromosome"/>
</dbReference>
<dbReference type="SUPFAM" id="SSF53335">
    <property type="entry name" value="S-adenosyl-L-methionine-dependent methyltransferases"/>
    <property type="match status" value="1"/>
</dbReference>
<dbReference type="AlphaFoldDB" id="A0A6H0KUH4"/>
<proteinExistence type="predicted"/>
<feature type="transmembrane region" description="Helical" evidence="1">
    <location>
        <begin position="155"/>
        <end position="173"/>
    </location>
</feature>
<evidence type="ECO:0000256" key="1">
    <source>
        <dbReference type="SAM" id="Phobius"/>
    </source>
</evidence>
<evidence type="ECO:0000313" key="4">
    <source>
        <dbReference type="Proteomes" id="UP000501780"/>
    </source>
</evidence>
<gene>
    <name evidence="3" type="ORF">BacF7301_23580</name>
</gene>
<dbReference type="GO" id="GO:0008168">
    <property type="term" value="F:methyltransferase activity"/>
    <property type="evidence" value="ECO:0007669"/>
    <property type="project" value="UniProtKB-KW"/>
</dbReference>
<dbReference type="InterPro" id="IPR029063">
    <property type="entry name" value="SAM-dependent_MTases_sf"/>
</dbReference>
<dbReference type="Gene3D" id="3.40.50.150">
    <property type="entry name" value="Vaccinia Virus protein VP39"/>
    <property type="match status" value="1"/>
</dbReference>
<keyword evidence="3" id="KW-0489">Methyltransferase</keyword>
<evidence type="ECO:0000259" key="2">
    <source>
        <dbReference type="Pfam" id="PF13847"/>
    </source>
</evidence>
<dbReference type="PANTHER" id="PTHR43861">
    <property type="entry name" value="TRANS-ACONITATE 2-METHYLTRANSFERASE-RELATED"/>
    <property type="match status" value="1"/>
</dbReference>
<protein>
    <submittedName>
        <fullName evidence="3">Class I SAM-dependent methyltransferase</fullName>
    </submittedName>
</protein>
<feature type="domain" description="Methyltransferase" evidence="2">
    <location>
        <begin position="34"/>
        <end position="139"/>
    </location>
</feature>
<keyword evidence="1" id="KW-0812">Transmembrane</keyword>
<dbReference type="Pfam" id="PF13847">
    <property type="entry name" value="Methyltransf_31"/>
    <property type="match status" value="1"/>
</dbReference>
<accession>A0A6H0KUH4</accession>
<keyword evidence="3" id="KW-0808">Transferase</keyword>
<dbReference type="EMBL" id="CP050831">
    <property type="protein sequence ID" value="QIU96955.1"/>
    <property type="molecule type" value="Genomic_DNA"/>
</dbReference>
<dbReference type="InterPro" id="IPR025714">
    <property type="entry name" value="Methyltranfer_dom"/>
</dbReference>
<dbReference type="GO" id="GO:0032259">
    <property type="term" value="P:methylation"/>
    <property type="evidence" value="ECO:0007669"/>
    <property type="project" value="UniProtKB-KW"/>
</dbReference>
<keyword evidence="1" id="KW-1133">Transmembrane helix</keyword>
<dbReference type="CDD" id="cd02440">
    <property type="entry name" value="AdoMet_MTases"/>
    <property type="match status" value="1"/>
</dbReference>
<reference evidence="3 4" key="1">
    <citation type="submission" date="2020-03" db="EMBL/GenBank/DDBJ databases">
        <title>Genomic analysis of Bacteroides faecium CBA7301.</title>
        <authorList>
            <person name="Kim J."/>
            <person name="Roh S.W."/>
        </authorList>
    </citation>
    <scope>NUCLEOTIDE SEQUENCE [LARGE SCALE GENOMIC DNA]</scope>
    <source>
        <strain evidence="3 4">CBA7301</strain>
    </source>
</reference>
<organism evidence="3 4">
    <name type="scientific">Bacteroides faecium</name>
    <dbReference type="NCBI Taxonomy" id="2715212"/>
    <lineage>
        <taxon>Bacteria</taxon>
        <taxon>Pseudomonadati</taxon>
        <taxon>Bacteroidota</taxon>
        <taxon>Bacteroidia</taxon>
        <taxon>Bacteroidales</taxon>
        <taxon>Bacteroidaceae</taxon>
        <taxon>Bacteroides</taxon>
    </lineage>
</organism>